<accession>A0AAF0Q7R2</accession>
<dbReference type="AlphaFoldDB" id="A0AAF0Q7R2"/>
<feature type="compositionally biased region" description="Basic and acidic residues" evidence="1">
    <location>
        <begin position="1"/>
        <end position="10"/>
    </location>
</feature>
<evidence type="ECO:0000256" key="1">
    <source>
        <dbReference type="SAM" id="MobiDB-lite"/>
    </source>
</evidence>
<proteinExistence type="predicted"/>
<dbReference type="EMBL" id="CP133614">
    <property type="protein sequence ID" value="WMV18522.1"/>
    <property type="molecule type" value="Genomic_DNA"/>
</dbReference>
<gene>
    <name evidence="2" type="ORF">MTR67_011907</name>
</gene>
<sequence>MPNYGRERLNSRLNSEGSCGIMGKNNSSHGLQDTTHLKNVQLIGFIRNYEHETTRLEGLHNNMELMYTTLFIPIFTS</sequence>
<organism evidence="2 3">
    <name type="scientific">Solanum verrucosum</name>
    <dbReference type="NCBI Taxonomy" id="315347"/>
    <lineage>
        <taxon>Eukaryota</taxon>
        <taxon>Viridiplantae</taxon>
        <taxon>Streptophyta</taxon>
        <taxon>Embryophyta</taxon>
        <taxon>Tracheophyta</taxon>
        <taxon>Spermatophyta</taxon>
        <taxon>Magnoliopsida</taxon>
        <taxon>eudicotyledons</taxon>
        <taxon>Gunneridae</taxon>
        <taxon>Pentapetalae</taxon>
        <taxon>asterids</taxon>
        <taxon>lamiids</taxon>
        <taxon>Solanales</taxon>
        <taxon>Solanaceae</taxon>
        <taxon>Solanoideae</taxon>
        <taxon>Solaneae</taxon>
        <taxon>Solanum</taxon>
    </lineage>
</organism>
<name>A0AAF0Q7R2_SOLVR</name>
<feature type="region of interest" description="Disordered" evidence="1">
    <location>
        <begin position="1"/>
        <end position="30"/>
    </location>
</feature>
<evidence type="ECO:0000313" key="3">
    <source>
        <dbReference type="Proteomes" id="UP001234989"/>
    </source>
</evidence>
<keyword evidence="3" id="KW-1185">Reference proteome</keyword>
<reference evidence="2" key="1">
    <citation type="submission" date="2023-08" db="EMBL/GenBank/DDBJ databases">
        <title>A de novo genome assembly of Solanum verrucosum Schlechtendal, a Mexican diploid species geographically isolated from the other diploid A-genome species in potato relatives.</title>
        <authorList>
            <person name="Hosaka K."/>
        </authorList>
    </citation>
    <scope>NUCLEOTIDE SEQUENCE</scope>
    <source>
        <tissue evidence="2">Young leaves</tissue>
    </source>
</reference>
<protein>
    <submittedName>
        <fullName evidence="2">Uncharacterized protein</fullName>
    </submittedName>
</protein>
<dbReference type="Proteomes" id="UP001234989">
    <property type="component" value="Chromosome 3"/>
</dbReference>
<evidence type="ECO:0000313" key="2">
    <source>
        <dbReference type="EMBL" id="WMV18522.1"/>
    </source>
</evidence>